<dbReference type="InterPro" id="IPR025202">
    <property type="entry name" value="PLD-like_dom"/>
</dbReference>
<evidence type="ECO:0000313" key="5">
    <source>
        <dbReference type="Proteomes" id="UP000694044"/>
    </source>
</evidence>
<feature type="coiled-coil region" evidence="1">
    <location>
        <begin position="282"/>
        <end position="309"/>
    </location>
</feature>
<name>A0A8T1V5M2_9STRA</name>
<evidence type="ECO:0000256" key="2">
    <source>
        <dbReference type="SAM" id="MobiDB-lite"/>
    </source>
</evidence>
<keyword evidence="1" id="KW-0175">Coiled coil</keyword>
<feature type="region of interest" description="Disordered" evidence="2">
    <location>
        <begin position="1"/>
        <end position="24"/>
    </location>
</feature>
<dbReference type="GO" id="GO:0003824">
    <property type="term" value="F:catalytic activity"/>
    <property type="evidence" value="ECO:0007669"/>
    <property type="project" value="InterPro"/>
</dbReference>
<dbReference type="Proteomes" id="UP000694044">
    <property type="component" value="Unassembled WGS sequence"/>
</dbReference>
<feature type="coiled-coil region" evidence="1">
    <location>
        <begin position="572"/>
        <end position="599"/>
    </location>
</feature>
<comment type="caution">
    <text evidence="4">The sequence shown here is derived from an EMBL/GenBank/DDBJ whole genome shotgun (WGS) entry which is preliminary data.</text>
</comment>
<dbReference type="EMBL" id="JAGDFM010000726">
    <property type="protein sequence ID" value="KAG7376335.1"/>
    <property type="molecule type" value="Genomic_DNA"/>
</dbReference>
<evidence type="ECO:0000313" key="4">
    <source>
        <dbReference type="EMBL" id="KAG7376335.1"/>
    </source>
</evidence>
<dbReference type="Pfam" id="PF13091">
    <property type="entry name" value="PLDc_2"/>
    <property type="match status" value="1"/>
</dbReference>
<dbReference type="PROSITE" id="PS50035">
    <property type="entry name" value="PLD"/>
    <property type="match status" value="1"/>
</dbReference>
<proteinExistence type="predicted"/>
<evidence type="ECO:0000259" key="3">
    <source>
        <dbReference type="PROSITE" id="PS50035"/>
    </source>
</evidence>
<dbReference type="InterPro" id="IPR001736">
    <property type="entry name" value="PLipase_D/transphosphatidylase"/>
</dbReference>
<reference evidence="4" key="1">
    <citation type="submission" date="2021-02" db="EMBL/GenBank/DDBJ databases">
        <authorList>
            <person name="Palmer J.M."/>
        </authorList>
    </citation>
    <scope>NUCLEOTIDE SEQUENCE</scope>
    <source>
        <strain evidence="4">SCRP734</strain>
    </source>
</reference>
<dbReference type="AlphaFoldDB" id="A0A8T1V5M2"/>
<feature type="domain" description="PLD phosphodiesterase" evidence="3">
    <location>
        <begin position="186"/>
        <end position="213"/>
    </location>
</feature>
<protein>
    <recommendedName>
        <fullName evidence="3">PLD phosphodiesterase domain-containing protein</fullName>
    </recommendedName>
</protein>
<organism evidence="4 5">
    <name type="scientific">Phytophthora pseudosyringae</name>
    <dbReference type="NCBI Taxonomy" id="221518"/>
    <lineage>
        <taxon>Eukaryota</taxon>
        <taxon>Sar</taxon>
        <taxon>Stramenopiles</taxon>
        <taxon>Oomycota</taxon>
        <taxon>Peronosporomycetes</taxon>
        <taxon>Peronosporales</taxon>
        <taxon>Peronosporaceae</taxon>
        <taxon>Phytophthora</taxon>
    </lineage>
</organism>
<gene>
    <name evidence="4" type="ORF">PHYPSEUDO_013719</name>
</gene>
<evidence type="ECO:0000256" key="1">
    <source>
        <dbReference type="SAM" id="Coils"/>
    </source>
</evidence>
<sequence>MAKDSRPGKAAKPPPAKKPATFTTPAERRKIIGRLLPFIRDGSEIDFEDIGQHIKPRRSARCIKKVYRKFMRGELWNQWGSTCQPGHEPIHVNRRMADILALQPALSLRAIAKRLGIAWPTFQKIHKKVLALPGNEIVFSRGNAAFKDTYKKHISITQRELWAAWFVVTDFELLDAGVELYVLRKKQTIQHQKMVIVDNVMVSLGSANPSKKGLESSFEFVTYHFEARCVDQCRQEFDEQIALARRIDRAWLAAEYAKLTQTQRLAAAKGSEGLTEEEMQALGNKKHSAKELEEKQRKLIERKEKNTAQVSASYHAKVEAGVCTKCGTPLTEEDGGCHQCVPCLKKRQFLRMWRRDGGLRCSQCHKPNVKHDTRAMCESCLLANRQSRQRRKEAKPEEKCSQCFKNDRATSEDGYVYAMCARCQAKGTRSNHKKASAKAAETTASEMAVIVAFTEEGDLLKATTEMERVKARYRRKRKYPPGQCFRCGEACALKDDGEPYSGCRPCLDEIAKRNRDGRHLQQTARKEETDKKYAKAVEQEKVHPTHRRCKRCPDDCALKRNGLLANNCKLHLEMAVRETREWRQRRKQQQAELQRLEALTPPDPPMFFTF</sequence>
<keyword evidence="5" id="KW-1185">Reference proteome</keyword>
<accession>A0A8T1V5M2</accession>